<dbReference type="GeneID" id="101506468"/>
<evidence type="ECO:0000256" key="1">
    <source>
        <dbReference type="ARBA" id="ARBA00006432"/>
    </source>
</evidence>
<sequence>MAYKSLSSISVSDIESLGIEQEHAATLHQQLTEIIGIHQTDSPATWQSISRSILNPELPFSFHQMLYYGCFVDYGPDPPAWIPDPESVTSTNVGRLLEMRGKEFLGSAYKDPITSFADFQKFSVSNPEVYWKTVLGEMNISFSKPPECILCESISDDGSSSYPSGQWLPGASINPAHNCLNLNGERSLNDTVILWRNELQDDLPLQRMTLEELRQEVWLVAYALESLGLEKGSAIAIDMPMHCKSVVIYLAIVLAGYVVVSIADSFAPREISSRLKISNAKVIFTQDLILRGDKTLPLYSRIVDAESPMAIVIPTRGSEFSMKLRDGDLAWCNFMDGVNKIKGKEFIAVEEPVETFTNILFSSGTTGDPKAIPWTNISPLKAAADAWCHLDVRKGDVVSWPTNLGWMMGPWLVYASLLNGASMALYNGSPLGSGFAKFVQDSKVTMLGVIPSLVRSWRNANSTSGFDWSAIRCFASTGEASNIDEYLWLMGRAHYKPIIEYCGGTEIGGGFVTGSLLQAQSLAAFSTPAMCCSLFILDDQGHPIPQNVPGMGELALGPLMLGASNTLLNADHYGVYFKGMPIWNGKVLRRHGDVFERTARGYYHAHGRADDTMNLGGIKVSSVEIERICNGADSNILETAAIGIPPSGGGPEQLALAVVLKNSNVTSQDLLTLRMSFNSALQKTLNPLFRVSQVVPVPSLPRTASNKVMRRVLRQQLVENTQSSRI</sequence>
<dbReference type="OrthoDB" id="10253115at2759"/>
<keyword evidence="2" id="KW-0472">Membrane</keyword>
<dbReference type="Proteomes" id="UP000087171">
    <property type="component" value="Chromosome Ca1"/>
</dbReference>
<keyword evidence="2" id="KW-1133">Transmembrane helix</keyword>
<evidence type="ECO:0000313" key="6">
    <source>
        <dbReference type="RefSeq" id="XP_004488348.1"/>
    </source>
</evidence>
<dbReference type="InterPro" id="IPR020845">
    <property type="entry name" value="AMP-binding_CS"/>
</dbReference>
<dbReference type="SMR" id="A0A1S2XHV8"/>
<dbReference type="RefSeq" id="XP_004488348.1">
    <property type="nucleotide sequence ID" value="XM_004488291.3"/>
</dbReference>
<accession>A0A1S2XHV8</accession>
<dbReference type="PANTHER" id="PTHR44378">
    <property type="entry name" value="ACYL-ACTIVATING ENZYME 17, PEROXISOMAL-RELATED"/>
    <property type="match status" value="1"/>
</dbReference>
<keyword evidence="2" id="KW-0812">Transmembrane</keyword>
<dbReference type="eggNOG" id="KOG1175">
    <property type="taxonomic scope" value="Eukaryota"/>
</dbReference>
<dbReference type="PROSITE" id="PS00455">
    <property type="entry name" value="AMP_BINDING"/>
    <property type="match status" value="1"/>
</dbReference>
<dbReference type="PaxDb" id="3827-XP_004488347.1"/>
<feature type="domain" description="Acetyl-coenzyme A synthetase N-terminal" evidence="4">
    <location>
        <begin position="118"/>
        <end position="179"/>
    </location>
</feature>
<reference evidence="5" key="1">
    <citation type="journal article" date="2013" name="Nat. Biotechnol.">
        <title>Draft genome sequence of chickpea (Cicer arietinum) provides a resource for trait improvement.</title>
        <authorList>
            <person name="Varshney R.K."/>
            <person name="Song C."/>
            <person name="Saxena R.K."/>
            <person name="Azam S."/>
            <person name="Yu S."/>
            <person name="Sharpe A.G."/>
            <person name="Cannon S."/>
            <person name="Baek J."/>
            <person name="Rosen B.D."/>
            <person name="Tar'an B."/>
            <person name="Millan T."/>
            <person name="Zhang X."/>
            <person name="Ramsay L.D."/>
            <person name="Iwata A."/>
            <person name="Wang Y."/>
            <person name="Nelson W."/>
            <person name="Farmer A.D."/>
            <person name="Gaur P.M."/>
            <person name="Soderlund C."/>
            <person name="Penmetsa R.V."/>
            <person name="Xu C."/>
            <person name="Bharti A.K."/>
            <person name="He W."/>
            <person name="Winter P."/>
            <person name="Zhao S."/>
            <person name="Hane J.K."/>
            <person name="Carrasquilla-Garcia N."/>
            <person name="Condie J.A."/>
            <person name="Upadhyaya H.D."/>
            <person name="Luo M.C."/>
            <person name="Thudi M."/>
            <person name="Gowda C.L."/>
            <person name="Singh N.P."/>
            <person name="Lichtenzveig J."/>
            <person name="Gali K.K."/>
            <person name="Rubio J."/>
            <person name="Nadarajan N."/>
            <person name="Dolezel J."/>
            <person name="Bansal K.C."/>
            <person name="Xu X."/>
            <person name="Edwards D."/>
            <person name="Zhang G."/>
            <person name="Kahl G."/>
            <person name="Gil J."/>
            <person name="Singh K.B."/>
            <person name="Datta S.K."/>
            <person name="Jackson S.A."/>
            <person name="Wang J."/>
            <person name="Cook D.R."/>
        </authorList>
    </citation>
    <scope>NUCLEOTIDE SEQUENCE [LARGE SCALE GENOMIC DNA]</scope>
    <source>
        <strain evidence="5">cv. CDC Frontier</strain>
    </source>
</reference>
<dbReference type="KEGG" id="cam:101506468"/>
<reference evidence="6" key="2">
    <citation type="submission" date="2025-08" db="UniProtKB">
        <authorList>
            <consortium name="RefSeq"/>
        </authorList>
    </citation>
    <scope>IDENTIFICATION</scope>
    <source>
        <tissue evidence="6">Etiolated seedlings</tissue>
    </source>
</reference>
<evidence type="ECO:0000313" key="5">
    <source>
        <dbReference type="Proteomes" id="UP000087171"/>
    </source>
</evidence>
<organism evidence="5 6">
    <name type="scientific">Cicer arietinum</name>
    <name type="common">Chickpea</name>
    <name type="synonym">Garbanzo</name>
    <dbReference type="NCBI Taxonomy" id="3827"/>
    <lineage>
        <taxon>Eukaryota</taxon>
        <taxon>Viridiplantae</taxon>
        <taxon>Streptophyta</taxon>
        <taxon>Embryophyta</taxon>
        <taxon>Tracheophyta</taxon>
        <taxon>Spermatophyta</taxon>
        <taxon>Magnoliopsida</taxon>
        <taxon>eudicotyledons</taxon>
        <taxon>Gunneridae</taxon>
        <taxon>Pentapetalae</taxon>
        <taxon>rosids</taxon>
        <taxon>fabids</taxon>
        <taxon>Fabales</taxon>
        <taxon>Fabaceae</taxon>
        <taxon>Papilionoideae</taxon>
        <taxon>50 kb inversion clade</taxon>
        <taxon>NPAAA clade</taxon>
        <taxon>Hologalegina</taxon>
        <taxon>IRL clade</taxon>
        <taxon>Cicereae</taxon>
        <taxon>Cicer</taxon>
    </lineage>
</organism>
<dbReference type="Pfam" id="PF16177">
    <property type="entry name" value="ACAS_N"/>
    <property type="match status" value="1"/>
</dbReference>
<evidence type="ECO:0000256" key="2">
    <source>
        <dbReference type="SAM" id="Phobius"/>
    </source>
</evidence>
<dbReference type="Pfam" id="PF00501">
    <property type="entry name" value="AMP-binding"/>
    <property type="match status" value="1"/>
</dbReference>
<dbReference type="Gene3D" id="3.30.300.30">
    <property type="match status" value="1"/>
</dbReference>
<feature type="transmembrane region" description="Helical" evidence="2">
    <location>
        <begin position="246"/>
        <end position="267"/>
    </location>
</feature>
<evidence type="ECO:0000259" key="3">
    <source>
        <dbReference type="Pfam" id="PF00501"/>
    </source>
</evidence>
<proteinExistence type="inferred from homology"/>
<dbReference type="AlphaFoldDB" id="A0A1S2XHV8"/>
<dbReference type="Gene3D" id="3.40.50.12780">
    <property type="entry name" value="N-terminal domain of ligase-like"/>
    <property type="match status" value="1"/>
</dbReference>
<dbReference type="SUPFAM" id="SSF56801">
    <property type="entry name" value="Acetyl-CoA synthetase-like"/>
    <property type="match status" value="1"/>
</dbReference>
<evidence type="ECO:0000259" key="4">
    <source>
        <dbReference type="Pfam" id="PF16177"/>
    </source>
</evidence>
<dbReference type="STRING" id="3827.A0A1S2XHV8"/>
<dbReference type="PANTHER" id="PTHR44378:SF2">
    <property type="entry name" value="ACYL-ACTIVATING ENZYME 17, PEROXISOMAL-RELATED"/>
    <property type="match status" value="1"/>
</dbReference>
<keyword evidence="5" id="KW-1185">Reference proteome</keyword>
<protein>
    <submittedName>
        <fullName evidence="6">Probable acyl-activating enzyme 17, peroxisomal</fullName>
    </submittedName>
</protein>
<name>A0A1S2XHV8_CICAR</name>
<dbReference type="InterPro" id="IPR042099">
    <property type="entry name" value="ANL_N_sf"/>
</dbReference>
<comment type="similarity">
    <text evidence="1">Belongs to the ATP-dependent AMP-binding enzyme family.</text>
</comment>
<dbReference type="InterPro" id="IPR045851">
    <property type="entry name" value="AMP-bd_C_sf"/>
</dbReference>
<gene>
    <name evidence="6" type="primary">LOC101506468</name>
</gene>
<feature type="domain" description="AMP-dependent synthetase/ligase" evidence="3">
    <location>
        <begin position="206"/>
        <end position="555"/>
    </location>
</feature>
<dbReference type="InterPro" id="IPR032387">
    <property type="entry name" value="ACAS_N"/>
</dbReference>
<dbReference type="InterPro" id="IPR000873">
    <property type="entry name" value="AMP-dep_synth/lig_dom"/>
</dbReference>